<keyword evidence="3" id="KW-1185">Reference proteome</keyword>
<name>A0A668UDW2_OREAU</name>
<reference evidence="2" key="2">
    <citation type="submission" date="2025-09" db="UniProtKB">
        <authorList>
            <consortium name="Ensembl"/>
        </authorList>
    </citation>
    <scope>IDENTIFICATION</scope>
</reference>
<proteinExistence type="predicted"/>
<reference evidence="2" key="1">
    <citation type="submission" date="2025-08" db="UniProtKB">
        <authorList>
            <consortium name="Ensembl"/>
        </authorList>
    </citation>
    <scope>IDENTIFICATION</scope>
</reference>
<dbReference type="AlphaFoldDB" id="A0A668UDW2"/>
<dbReference type="PANTHER" id="PTHR31649">
    <property type="entry name" value="AGAP009604-PA"/>
    <property type="match status" value="1"/>
</dbReference>
<feature type="signal peptide" evidence="1">
    <location>
        <begin position="1"/>
        <end position="21"/>
    </location>
</feature>
<protein>
    <recommendedName>
        <fullName evidence="4">Natterin-4</fullName>
    </recommendedName>
</protein>
<dbReference type="Proteomes" id="UP000472276">
    <property type="component" value="Unassembled WGS sequence"/>
</dbReference>
<dbReference type="CDD" id="cd20220">
    <property type="entry name" value="PFM_natterin-3-like"/>
    <property type="match status" value="1"/>
</dbReference>
<dbReference type="InterPro" id="IPR006616">
    <property type="entry name" value="DM9_repeat"/>
</dbReference>
<dbReference type="Pfam" id="PF11901">
    <property type="entry name" value="DM9"/>
    <property type="match status" value="1"/>
</dbReference>
<dbReference type="OMA" id="CHYPIDG"/>
<evidence type="ECO:0000256" key="1">
    <source>
        <dbReference type="SAM" id="SignalP"/>
    </source>
</evidence>
<accession>A0A668UDW2</accession>
<organism evidence="2 3">
    <name type="scientific">Oreochromis aureus</name>
    <name type="common">Israeli tilapia</name>
    <name type="synonym">Chromis aureus</name>
    <dbReference type="NCBI Taxonomy" id="47969"/>
    <lineage>
        <taxon>Eukaryota</taxon>
        <taxon>Metazoa</taxon>
        <taxon>Chordata</taxon>
        <taxon>Craniata</taxon>
        <taxon>Vertebrata</taxon>
        <taxon>Euteleostomi</taxon>
        <taxon>Actinopterygii</taxon>
        <taxon>Neopterygii</taxon>
        <taxon>Teleostei</taxon>
        <taxon>Neoteleostei</taxon>
        <taxon>Acanthomorphata</taxon>
        <taxon>Ovalentaria</taxon>
        <taxon>Cichlomorphae</taxon>
        <taxon>Cichliformes</taxon>
        <taxon>Cichlidae</taxon>
        <taxon>African cichlids</taxon>
        <taxon>Pseudocrenilabrinae</taxon>
        <taxon>Oreochromini</taxon>
        <taxon>Oreochromis</taxon>
    </lineage>
</organism>
<evidence type="ECO:0000313" key="3">
    <source>
        <dbReference type="Proteomes" id="UP000472276"/>
    </source>
</evidence>
<dbReference type="Gene3D" id="2.170.15.10">
    <property type="entry name" value="Proaerolysin, chain A, domain 3"/>
    <property type="match status" value="1"/>
</dbReference>
<dbReference type="PANTHER" id="PTHR31649:SF1">
    <property type="entry name" value="FARNESOIC ACID O-METHYL TRANSFERASE DOMAIN-CONTAINING PROTEIN"/>
    <property type="match status" value="1"/>
</dbReference>
<dbReference type="Ensembl" id="ENSOABT00000037005.2">
    <property type="protein sequence ID" value="ENSOABP00000036007.2"/>
    <property type="gene ID" value="ENSOABG00000016557.2"/>
</dbReference>
<evidence type="ECO:0000313" key="2">
    <source>
        <dbReference type="Ensembl" id="ENSOABP00000036007.2"/>
    </source>
</evidence>
<keyword evidence="1" id="KW-0732">Signal</keyword>
<sequence length="324" mass="36243">NISFLLKLSLLLLLALSSVSPQDITWNGSLPDGAVGASNYLDHAVYVCKYGCEAGFYSSSLGDFCHYPIDGKEQRTSSFDILVNENNFESLDWKEGSNGSVYEYVFKTCSSDEFYIGKTWFFGLGKVHPGRGLFYFLLRGTEHSTSDYEVLTINRDIDNELISHVTYKTNDAKIIRYPPSIIRVDPISNNRCNPVTKTVTLSKTVLDDKWWDLGTGIPNIVNGAIEVSTTDSILDFTGVPTKTEPVNHSVKVQVSIPPNHFCIVKMLAYKYDVNMPFTALLSRIYRKFRVKEVHISGTYHGLQVGEVRAVVERCAHLSSAQPCP</sequence>
<evidence type="ECO:0008006" key="4">
    <source>
        <dbReference type="Google" id="ProtNLM"/>
    </source>
</evidence>
<feature type="chain" id="PRO_5044193168" description="Natterin-4" evidence="1">
    <location>
        <begin position="22"/>
        <end position="324"/>
    </location>
</feature>
<dbReference type="SUPFAM" id="SSF56973">
    <property type="entry name" value="Aerolisin/ETX pore-forming domain"/>
    <property type="match status" value="1"/>
</dbReference>